<proteinExistence type="predicted"/>
<sequence>MRRLGRQLDKVSTGGWLLGLVFFALSLTPSLIPRNFAVQGVLCGCTFAAGYGIGVFLEWLWDFLELSWPNRRVSRWVGRGFAFLCLLLTVTFLWFSTGWQNSIREGMGAPPVEANQPLLVALIAIVPAAILIGLGTALVRGVQLVSGWLGRLIPRRVAFVFSLIAVGILTWTVGNGVVARNALALADRFYGNLDRLAGSYESAPTDANRSGSAASLVPWDTIGLDARIYVQSGPTPDEIAALTNKPAKEPLRVYVGLRSAETPDQRADLALAEMDRIGAFDRSVLVLIMPVGTGWVEPSSIDTLEILHGGDVASVAVQYSYLTSWLSLVSEPDVGLETAKALFQAVYQRWTEMPKDSRPKLYLHGLSLGAYSSAASSQLYDILADPFQGALWVGPPFASATWRSATDNRDDGSPWWQPKVGDSSVVRFSNGGPLDPTIPWGPMRIVYLQYPTDPIVFFEPSMVYSEPSWLMGVRGAGVSPLLNWYPVVTFLQVALDMALAQTAPIGFGHVYAPQDYFDGWVAVTEAPGWSQAELDAMRTKLTRHGDVSVIGGGWFRSSLPVN</sequence>
<dbReference type="OrthoDB" id="4397445at2"/>
<evidence type="ECO:0000256" key="1">
    <source>
        <dbReference type="SAM" id="Phobius"/>
    </source>
</evidence>
<keyword evidence="1" id="KW-0472">Membrane</keyword>
<feature type="domain" description="Alpha/beta-hydrolase N-terminal" evidence="3">
    <location>
        <begin position="27"/>
        <end position="234"/>
    </location>
</feature>
<protein>
    <submittedName>
        <fullName evidence="4">Membrane protein</fullName>
    </submittedName>
</protein>
<name>A0A0F5QC10_9HYPH</name>
<dbReference type="AlphaFoldDB" id="A0A0F5QC10"/>
<dbReference type="InterPro" id="IPR027787">
    <property type="entry name" value="Alpha/beta-hydrolase_catalytic"/>
</dbReference>
<evidence type="ECO:0000313" key="4">
    <source>
        <dbReference type="EMBL" id="KKC38268.1"/>
    </source>
</evidence>
<dbReference type="Pfam" id="PF10081">
    <property type="entry name" value="Abhydrolase_9"/>
    <property type="match status" value="1"/>
</dbReference>
<accession>A0A0F5QC10</accession>
<feature type="transmembrane region" description="Helical" evidence="1">
    <location>
        <begin position="38"/>
        <end position="64"/>
    </location>
</feature>
<dbReference type="InterPro" id="IPR027788">
    <property type="entry name" value="Alpha/beta-hydrolase_N_dom"/>
</dbReference>
<feature type="transmembrane region" description="Helical" evidence="1">
    <location>
        <begin position="76"/>
        <end position="97"/>
    </location>
</feature>
<evidence type="ECO:0000259" key="3">
    <source>
        <dbReference type="Pfam" id="PF15420"/>
    </source>
</evidence>
<dbReference type="ESTHER" id="9rhiz-a0a0f5qc10">
    <property type="family name" value="Abhydrolase_9"/>
</dbReference>
<feature type="transmembrane region" description="Helical" evidence="1">
    <location>
        <begin position="12"/>
        <end position="32"/>
    </location>
</feature>
<evidence type="ECO:0000259" key="2">
    <source>
        <dbReference type="Pfam" id="PF10081"/>
    </source>
</evidence>
<dbReference type="PIRSF" id="PIRSF007542">
    <property type="entry name" value="UCP007542"/>
    <property type="match status" value="1"/>
</dbReference>
<keyword evidence="1" id="KW-0812">Transmembrane</keyword>
<keyword evidence="1" id="KW-1133">Transmembrane helix</keyword>
<gene>
    <name evidence="4" type="ORF">WH87_09250</name>
</gene>
<reference evidence="4 5" key="1">
    <citation type="submission" date="2015-03" db="EMBL/GenBank/DDBJ databases">
        <authorList>
            <person name="Lepp D."/>
            <person name="Hassan Y.I."/>
            <person name="Li X.-Z."/>
            <person name="Zhou T."/>
        </authorList>
    </citation>
    <scope>NUCLEOTIDE SEQUENCE [LARGE SCALE GENOMIC DNA]</scope>
    <source>
        <strain evidence="4 5">E84</strain>
    </source>
</reference>
<comment type="caution">
    <text evidence="4">The sequence shown here is derived from an EMBL/GenBank/DDBJ whole genome shotgun (WGS) entry which is preliminary data.</text>
</comment>
<feature type="domain" description="Alpha/beta-hydrolase catalytic" evidence="2">
    <location>
        <begin position="251"/>
        <end position="535"/>
    </location>
</feature>
<organism evidence="4 5">
    <name type="scientific">Devosia epidermidihirudinis</name>
    <dbReference type="NCBI Taxonomy" id="1293439"/>
    <lineage>
        <taxon>Bacteria</taxon>
        <taxon>Pseudomonadati</taxon>
        <taxon>Pseudomonadota</taxon>
        <taxon>Alphaproteobacteria</taxon>
        <taxon>Hyphomicrobiales</taxon>
        <taxon>Devosiaceae</taxon>
        <taxon>Devosia</taxon>
    </lineage>
</organism>
<dbReference type="Proteomes" id="UP000033411">
    <property type="component" value="Unassembled WGS sequence"/>
</dbReference>
<dbReference type="Pfam" id="PF15420">
    <property type="entry name" value="Abhydrolase_9_N"/>
    <property type="match status" value="1"/>
</dbReference>
<feature type="transmembrane region" description="Helical" evidence="1">
    <location>
        <begin position="159"/>
        <end position="178"/>
    </location>
</feature>
<dbReference type="InterPro" id="IPR012037">
    <property type="entry name" value="Alpha/beta-hydrolase_fam"/>
</dbReference>
<dbReference type="PATRIC" id="fig|1293439.3.peg.1428"/>
<feature type="transmembrane region" description="Helical" evidence="1">
    <location>
        <begin position="117"/>
        <end position="139"/>
    </location>
</feature>
<dbReference type="EMBL" id="LANJ01000016">
    <property type="protein sequence ID" value="KKC38268.1"/>
    <property type="molecule type" value="Genomic_DNA"/>
</dbReference>
<dbReference type="STRING" id="1293439.WH87_09250"/>
<evidence type="ECO:0000313" key="5">
    <source>
        <dbReference type="Proteomes" id="UP000033411"/>
    </source>
</evidence>
<keyword evidence="5" id="KW-1185">Reference proteome</keyword>